<accession>M7TR50</accession>
<keyword evidence="1" id="KW-0732">Signal</keyword>
<keyword evidence="3" id="KW-0560">Oxidoreductase</keyword>
<protein>
    <submittedName>
        <fullName evidence="3">Putative gpi anchored dioxygenase protein</fullName>
    </submittedName>
</protein>
<feature type="signal peptide" evidence="1">
    <location>
        <begin position="1"/>
        <end position="17"/>
    </location>
</feature>
<dbReference type="GO" id="GO:0008199">
    <property type="term" value="F:ferric iron binding"/>
    <property type="evidence" value="ECO:0007669"/>
    <property type="project" value="InterPro"/>
</dbReference>
<keyword evidence="3" id="KW-0223">Dioxygenase</keyword>
<organism evidence="3 4">
    <name type="scientific">Eutypa lata (strain UCR-EL1)</name>
    <name type="common">Grapevine dieback disease fungus</name>
    <name type="synonym">Eutypa armeniacae</name>
    <dbReference type="NCBI Taxonomy" id="1287681"/>
    <lineage>
        <taxon>Eukaryota</taxon>
        <taxon>Fungi</taxon>
        <taxon>Dikarya</taxon>
        <taxon>Ascomycota</taxon>
        <taxon>Pezizomycotina</taxon>
        <taxon>Sordariomycetes</taxon>
        <taxon>Xylariomycetidae</taxon>
        <taxon>Xylariales</taxon>
        <taxon>Diatrypaceae</taxon>
        <taxon>Eutypa</taxon>
    </lineage>
</organism>
<dbReference type="Proteomes" id="UP000012174">
    <property type="component" value="Unassembled WGS sequence"/>
</dbReference>
<dbReference type="PANTHER" id="PTHR34315:SF9">
    <property type="entry name" value="INTRADIOL RING-CLEAVAGE DIOXYGENASES DOMAIN-CONTAINING PROTEIN-RELATED"/>
    <property type="match status" value="1"/>
</dbReference>
<gene>
    <name evidence="3" type="ORF">UCREL1_3871</name>
</gene>
<dbReference type="CDD" id="cd03457">
    <property type="entry name" value="intradiol_dioxygenase_like"/>
    <property type="match status" value="1"/>
</dbReference>
<proteinExistence type="predicted"/>
<feature type="domain" description="Intradiol ring-cleavage dioxygenases" evidence="2">
    <location>
        <begin position="164"/>
        <end position="258"/>
    </location>
</feature>
<feature type="chain" id="PRO_5004085864" evidence="1">
    <location>
        <begin position="18"/>
        <end position="389"/>
    </location>
</feature>
<dbReference type="EMBL" id="KB706129">
    <property type="protein sequence ID" value="EMR69110.1"/>
    <property type="molecule type" value="Genomic_DNA"/>
</dbReference>
<dbReference type="PANTHER" id="PTHR34315">
    <property type="match status" value="1"/>
</dbReference>
<dbReference type="OrthoDB" id="121380at2759"/>
<dbReference type="KEGG" id="ela:UCREL1_3871"/>
<name>M7TR50_EUTLA</name>
<dbReference type="InterPro" id="IPR015889">
    <property type="entry name" value="Intradiol_dOase_core"/>
</dbReference>
<evidence type="ECO:0000313" key="3">
    <source>
        <dbReference type="EMBL" id="EMR69110.1"/>
    </source>
</evidence>
<evidence type="ECO:0000256" key="1">
    <source>
        <dbReference type="SAM" id="SignalP"/>
    </source>
</evidence>
<dbReference type="AlphaFoldDB" id="M7TR50"/>
<dbReference type="Pfam" id="PF00775">
    <property type="entry name" value="Dioxygenase_C"/>
    <property type="match status" value="1"/>
</dbReference>
<dbReference type="OMA" id="FHYEYLG"/>
<dbReference type="InterPro" id="IPR000627">
    <property type="entry name" value="Intradiol_dOase_C"/>
</dbReference>
<sequence length="389" mass="42169">MLFPKSVILGLAALAAAHPGHEEHERRQAIAARATYAANKAALDRCADQLEARGIYSRAVKRREAEVMKQRIARQIPAGGESIEIVGGDHRESYMANERVLAEYRKRNVVKRDTTSIANKDHNLTSSVDIGQALSDPHYVFSAAGSTVLSPEGEVGPFYVPGELVRSDIREDEPGVVNIVEAQFIDVNTCEPVTDGWFDIWNANTTGTYSGVHSEMNQGDYGDLSNLNNTALRGIQPTDHEGVTKFTTIFPGHYEGRATHLHVAFHQNATVLSNGTLTGGHVSHIGQFFWDQDLIDEIEATSPYTTNTAETTLNVDDHVFGEQETANSTADPVFNYVYLGDDVTQGLFTWIVVGVNSSATYTPTYSFAYGSGGGVEVPSNNTGLGAATS</sequence>
<dbReference type="GO" id="GO:0016702">
    <property type="term" value="F:oxidoreductase activity, acting on single donors with incorporation of molecular oxygen, incorporation of two atoms of oxygen"/>
    <property type="evidence" value="ECO:0007669"/>
    <property type="project" value="InterPro"/>
</dbReference>
<dbReference type="Gene3D" id="2.60.130.10">
    <property type="entry name" value="Aromatic compound dioxygenase"/>
    <property type="match status" value="1"/>
</dbReference>
<keyword evidence="4" id="KW-1185">Reference proteome</keyword>
<dbReference type="SUPFAM" id="SSF49482">
    <property type="entry name" value="Aromatic compound dioxygenase"/>
    <property type="match status" value="1"/>
</dbReference>
<evidence type="ECO:0000313" key="4">
    <source>
        <dbReference type="Proteomes" id="UP000012174"/>
    </source>
</evidence>
<reference evidence="4" key="1">
    <citation type="journal article" date="2013" name="Genome Announc.">
        <title>Draft genome sequence of the grapevine dieback fungus Eutypa lata UCR-EL1.</title>
        <authorList>
            <person name="Blanco-Ulate B."/>
            <person name="Rolshausen P.E."/>
            <person name="Cantu D."/>
        </authorList>
    </citation>
    <scope>NUCLEOTIDE SEQUENCE [LARGE SCALE GENOMIC DNA]</scope>
    <source>
        <strain evidence="4">UCR-EL1</strain>
    </source>
</reference>
<dbReference type="HOGENOM" id="CLU_027719_0_1_1"/>
<evidence type="ECO:0000259" key="2">
    <source>
        <dbReference type="Pfam" id="PF00775"/>
    </source>
</evidence>